<protein>
    <submittedName>
        <fullName evidence="2">Uncharacterized protein</fullName>
    </submittedName>
</protein>
<keyword evidence="3" id="KW-1185">Reference proteome</keyword>
<feature type="compositionally biased region" description="Basic residues" evidence="1">
    <location>
        <begin position="364"/>
        <end position="373"/>
    </location>
</feature>
<dbReference type="Proteomes" id="UP001190700">
    <property type="component" value="Unassembled WGS sequence"/>
</dbReference>
<gene>
    <name evidence="2" type="ORF">CYMTET_25828</name>
</gene>
<reference evidence="2 3" key="1">
    <citation type="journal article" date="2015" name="Genome Biol. Evol.">
        <title>Comparative Genomics of a Bacterivorous Green Alga Reveals Evolutionary Causalities and Consequences of Phago-Mixotrophic Mode of Nutrition.</title>
        <authorList>
            <person name="Burns J.A."/>
            <person name="Paasch A."/>
            <person name="Narechania A."/>
            <person name="Kim E."/>
        </authorList>
    </citation>
    <scope>NUCLEOTIDE SEQUENCE [LARGE SCALE GENOMIC DNA]</scope>
    <source>
        <strain evidence="2 3">PLY_AMNH</strain>
    </source>
</reference>
<feature type="region of interest" description="Disordered" evidence="1">
    <location>
        <begin position="272"/>
        <end position="425"/>
    </location>
</feature>
<evidence type="ECO:0000313" key="3">
    <source>
        <dbReference type="Proteomes" id="UP001190700"/>
    </source>
</evidence>
<feature type="compositionally biased region" description="Polar residues" evidence="1">
    <location>
        <begin position="272"/>
        <end position="281"/>
    </location>
</feature>
<evidence type="ECO:0000256" key="1">
    <source>
        <dbReference type="SAM" id="MobiDB-lite"/>
    </source>
</evidence>
<feature type="compositionally biased region" description="Basic residues" evidence="1">
    <location>
        <begin position="308"/>
        <end position="317"/>
    </location>
</feature>
<name>A0AAE0FSY9_9CHLO</name>
<proteinExistence type="predicted"/>
<accession>A0AAE0FSY9</accession>
<feature type="compositionally biased region" description="Low complexity" evidence="1">
    <location>
        <begin position="318"/>
        <end position="328"/>
    </location>
</feature>
<dbReference type="EMBL" id="LGRX02013883">
    <property type="protein sequence ID" value="KAK3265492.1"/>
    <property type="molecule type" value="Genomic_DNA"/>
</dbReference>
<organism evidence="2 3">
    <name type="scientific">Cymbomonas tetramitiformis</name>
    <dbReference type="NCBI Taxonomy" id="36881"/>
    <lineage>
        <taxon>Eukaryota</taxon>
        <taxon>Viridiplantae</taxon>
        <taxon>Chlorophyta</taxon>
        <taxon>Pyramimonadophyceae</taxon>
        <taxon>Pyramimonadales</taxon>
        <taxon>Pyramimonadaceae</taxon>
        <taxon>Cymbomonas</taxon>
    </lineage>
</organism>
<dbReference type="AlphaFoldDB" id="A0AAE0FSY9"/>
<sequence>MRRTIVGVKGVAHIGPDAGRVIGQEAGVQSCGHMAYSNMVQQQKLVEDEAVEALVRLLEASHESDPTFGSLILHTMLNLSTFPEAQLQLAKFALKLLLAINQVRPRMQQAQVARRGELSGVAWPVVPSSHLKGGTLINGGCSYWDVQATKASGCAEEAGRQRVPFEASGCAEEAGRQRVPFEASGGCAEEAADNVLRDQWVRRRPADNGSPEASGCAEEAGRTTGPFEASGFEPRWGGFERGSGGEIQRDQQKYSSAVLNIHRTKNGTRFTVLSSLPNIPSASDMPKARRARSQSRSPPPATTLNPKQKPKAAKAPRGKPTPAATAKPKGGDPEEIPGTTKPDGGDPEETLPPTKPEGGDPAKVPRKPRRRNAKVALPSKSKGSENPPSQPAMQPVPEEPSTPSCGDEGVASAQAVEEKEEETVKQRFMKWSKDTFIAPCQGHLHSNVHRDSKLAKRRRRTAQKVDQMLEDSSSALPDVWKGSGQDSAVKSRLLGLAPTLLLRGTDPVPQHGVGKVEVEVAGCSSCGSEVGRGGRLLELRK</sequence>
<comment type="caution">
    <text evidence="2">The sequence shown here is derived from an EMBL/GenBank/DDBJ whole genome shotgun (WGS) entry which is preliminary data.</text>
</comment>
<evidence type="ECO:0000313" key="2">
    <source>
        <dbReference type="EMBL" id="KAK3265492.1"/>
    </source>
</evidence>
<feature type="region of interest" description="Disordered" evidence="1">
    <location>
        <begin position="198"/>
        <end position="251"/>
    </location>
</feature>